<evidence type="ECO:0000256" key="9">
    <source>
        <dbReference type="SAM" id="MobiDB-lite"/>
    </source>
</evidence>
<feature type="domain" description="Copper amine oxidase catalytic" evidence="11">
    <location>
        <begin position="352"/>
        <end position="758"/>
    </location>
</feature>
<dbReference type="EC" id="1.4.3.-" evidence="8"/>
<proteinExistence type="inferred from homology"/>
<evidence type="ECO:0000256" key="7">
    <source>
        <dbReference type="PIRSR" id="PIRSR600269-51"/>
    </source>
</evidence>
<keyword evidence="5 8" id="KW-0186">Copper</keyword>
<feature type="active site" description="Schiff-base intermediate with substrate; via topaquinone" evidence="6">
    <location>
        <position position="511"/>
    </location>
</feature>
<dbReference type="InterPro" id="IPR036460">
    <property type="entry name" value="Cu_amine_oxidase_C_sf"/>
</dbReference>
<dbReference type="PRINTS" id="PR00766">
    <property type="entry name" value="CUDAOXIDASE"/>
</dbReference>
<evidence type="ECO:0000313" key="15">
    <source>
        <dbReference type="Proteomes" id="UP000005408"/>
    </source>
</evidence>
<protein>
    <recommendedName>
        <fullName evidence="8">Amine oxidase</fullName>
        <ecNumber evidence="8">1.4.3.-</ecNumber>
    </recommendedName>
</protein>
<evidence type="ECO:0000256" key="6">
    <source>
        <dbReference type="PIRSR" id="PIRSR600269-50"/>
    </source>
</evidence>
<evidence type="ECO:0000313" key="14">
    <source>
        <dbReference type="EnsemblMetazoa" id="G13220.1:cds"/>
    </source>
</evidence>
<feature type="domain" description="DUF1965" evidence="13">
    <location>
        <begin position="271"/>
        <end position="321"/>
    </location>
</feature>
<dbReference type="InterPro" id="IPR015798">
    <property type="entry name" value="Cu_amine_oxidase_C"/>
</dbReference>
<keyword evidence="10" id="KW-0472">Membrane</keyword>
<dbReference type="InterPro" id="IPR049948">
    <property type="entry name" value="Cu_Am_ox_TPQ-bd"/>
</dbReference>
<dbReference type="OMA" id="HFTRAED"/>
<comment type="similarity">
    <text evidence="1 8">Belongs to the copper/topaquinone oxidase family.</text>
</comment>
<dbReference type="GO" id="GO:0009308">
    <property type="term" value="P:amine metabolic process"/>
    <property type="evidence" value="ECO:0007669"/>
    <property type="project" value="UniProtKB-UniRule"/>
</dbReference>
<feature type="modified residue" description="2',4',5'-topaquinone" evidence="7">
    <location>
        <position position="511"/>
    </location>
</feature>
<reference evidence="14" key="1">
    <citation type="submission" date="2022-08" db="UniProtKB">
        <authorList>
            <consortium name="EnsemblMetazoa"/>
        </authorList>
    </citation>
    <scope>IDENTIFICATION</scope>
    <source>
        <strain evidence="14">05x7-T-G4-1.051#20</strain>
    </source>
</reference>
<sequence length="810" mass="94289">MHNHHSVTVHYLKKHTVVNMKELIDSTVKWKWLTFLFSLSTFIFMFLCVSIWIIKDQEIDTFSANYGTCPAEELEESEVWETVERAHGSVLDTLSKEEINLVVDYLHDKMNLKHPKEAQIDQSFIHAIEVHTPRKSEVIDFWDNNGPKPKREAKVFIMHGDQNPPFIGEYIVGPLPNITYAEIINTTARTTKVPYIYRPFSSFEFMAIYRYVIGRVAKEAHQVLVESYNATPFNCGNQCLRFSMTPISSGYLPEGTRKSWFWFAHNVEFYTLHPLDFQFLVDMTSSDPKEWRILDVWYANQLFESLSVFLKAYSCQQINKTRIPFPTGEERTFSSLEMRENQFPKNGRRPPRQFYPDGPRFEVNGNSIKYMTWDLKYKMSTTNGLQLFDIKFDSERIIYELSMQEVTVLYSGFSPTNRMLYYADSAGLFGTRSRGLVPSVDCPENAEFIHSYLYSANENGHRTYENAFCVFEHNANYPLRRHRAYGRSGAFYGGMVNSVLVVRTIMSVINYDYVFDYMFYQNGMVEIRVLLTGYLGTSFYVPQEENYGAHVRKTVIAGLHNHLFNFKVDLDIKGTRNIFETLDIKMENKTDPWYGHHHVQNAYDRNIRRTEKDAAYKYNFDTPKYLLMSNIGKHTPQNVRRSYRIKPSGMSKLLLPENYGFSRSISWARYQVAITKQKDWEESSSSIFTMWDAKKPVVNFQSYIDDDDDIVNEDLVAWVTLGSQHLPQTENLPNTLTAGGALSLFLSPFNYFDEDPSMRSKDSVRITPKDPEKPTEGANVERHHKYTHHCSPIPKYPDVHMSKNSTTVFT</sequence>
<dbReference type="GO" id="GO:0048038">
    <property type="term" value="F:quinone binding"/>
    <property type="evidence" value="ECO:0007669"/>
    <property type="project" value="InterPro"/>
</dbReference>
<feature type="domain" description="Copper amine oxidase N2-terminal" evidence="12">
    <location>
        <begin position="91"/>
        <end position="180"/>
    </location>
</feature>
<keyword evidence="10" id="KW-1133">Transmembrane helix</keyword>
<comment type="PTM">
    <text evidence="7 8">Topaquinone (TPQ) is generated by copper-dependent autoxidation of a specific tyrosyl residue.</text>
</comment>
<evidence type="ECO:0000259" key="13">
    <source>
        <dbReference type="Pfam" id="PF09248"/>
    </source>
</evidence>
<dbReference type="PROSITE" id="PS01164">
    <property type="entry name" value="COPPER_AMINE_OXID_1"/>
    <property type="match status" value="1"/>
</dbReference>
<feature type="region of interest" description="Disordered" evidence="9">
    <location>
        <begin position="756"/>
        <end position="782"/>
    </location>
</feature>
<evidence type="ECO:0000259" key="12">
    <source>
        <dbReference type="Pfam" id="PF02727"/>
    </source>
</evidence>
<keyword evidence="4 8" id="KW-0560">Oxidoreductase</keyword>
<keyword evidence="15" id="KW-1185">Reference proteome</keyword>
<dbReference type="SUPFAM" id="SSF49998">
    <property type="entry name" value="Amine oxidase catalytic domain"/>
    <property type="match status" value="1"/>
</dbReference>
<feature type="compositionally biased region" description="Basic and acidic residues" evidence="9">
    <location>
        <begin position="756"/>
        <end position="781"/>
    </location>
</feature>
<evidence type="ECO:0000259" key="11">
    <source>
        <dbReference type="Pfam" id="PF01179"/>
    </source>
</evidence>
<dbReference type="Pfam" id="PF02727">
    <property type="entry name" value="Cu_amine_oxidN2"/>
    <property type="match status" value="1"/>
</dbReference>
<keyword evidence="10" id="KW-0812">Transmembrane</keyword>
<name>A0A8W8IBC4_MAGGI</name>
<dbReference type="InterPro" id="IPR000269">
    <property type="entry name" value="Cu_amine_oxidase"/>
</dbReference>
<dbReference type="AlphaFoldDB" id="A0A8W8IBC4"/>
<dbReference type="Pfam" id="PF09248">
    <property type="entry name" value="DUF1965"/>
    <property type="match status" value="1"/>
</dbReference>
<dbReference type="PANTHER" id="PTHR10638:SF20">
    <property type="entry name" value="AMINE OXIDASE"/>
    <property type="match status" value="1"/>
</dbReference>
<dbReference type="InterPro" id="IPR015328">
    <property type="entry name" value="DUF1965"/>
</dbReference>
<dbReference type="Pfam" id="PF01179">
    <property type="entry name" value="Cu_amine_oxid"/>
    <property type="match status" value="1"/>
</dbReference>
<dbReference type="PANTHER" id="PTHR10638">
    <property type="entry name" value="COPPER AMINE OXIDASE"/>
    <property type="match status" value="1"/>
</dbReference>
<evidence type="ECO:0000256" key="5">
    <source>
        <dbReference type="ARBA" id="ARBA00023008"/>
    </source>
</evidence>
<evidence type="ECO:0000256" key="8">
    <source>
        <dbReference type="RuleBase" id="RU000672"/>
    </source>
</evidence>
<evidence type="ECO:0000256" key="2">
    <source>
        <dbReference type="ARBA" id="ARBA00022723"/>
    </source>
</evidence>
<feature type="transmembrane region" description="Helical" evidence="10">
    <location>
        <begin position="30"/>
        <end position="54"/>
    </location>
</feature>
<comment type="cofactor">
    <cofactor evidence="8">
        <name>Cu cation</name>
        <dbReference type="ChEBI" id="CHEBI:23378"/>
    </cofactor>
    <text evidence="8">Contains 1 topaquinone per subunit.</text>
</comment>
<dbReference type="Gene3D" id="3.10.450.40">
    <property type="match status" value="2"/>
</dbReference>
<dbReference type="GO" id="GO:0005886">
    <property type="term" value="C:plasma membrane"/>
    <property type="evidence" value="ECO:0007669"/>
    <property type="project" value="TreeGrafter"/>
</dbReference>
<dbReference type="OrthoDB" id="5379943at2759"/>
<dbReference type="EnsemblMetazoa" id="G13220.1">
    <property type="protein sequence ID" value="G13220.1:cds"/>
    <property type="gene ID" value="G13220"/>
</dbReference>
<evidence type="ECO:0000256" key="4">
    <source>
        <dbReference type="ARBA" id="ARBA00023002"/>
    </source>
</evidence>
<evidence type="ECO:0000256" key="10">
    <source>
        <dbReference type="SAM" id="Phobius"/>
    </source>
</evidence>
<feature type="active site" description="Proton acceptor" evidence="6">
    <location>
        <position position="424"/>
    </location>
</feature>
<dbReference type="Gene3D" id="2.70.98.20">
    <property type="entry name" value="Copper amine oxidase, catalytic domain"/>
    <property type="match status" value="1"/>
</dbReference>
<accession>A0A8W8IBC4</accession>
<dbReference type="InterPro" id="IPR016182">
    <property type="entry name" value="Cu_amine_oxidase_N-reg"/>
</dbReference>
<dbReference type="FunFam" id="2.70.98.20:FF:000002">
    <property type="entry name" value="Amine oxidase"/>
    <property type="match status" value="1"/>
</dbReference>
<dbReference type="Proteomes" id="UP000005408">
    <property type="component" value="Unassembled WGS sequence"/>
</dbReference>
<keyword evidence="3 6" id="KW-0801">TPQ</keyword>
<dbReference type="SUPFAM" id="SSF54416">
    <property type="entry name" value="Amine oxidase N-terminal region"/>
    <property type="match status" value="2"/>
</dbReference>
<dbReference type="GO" id="GO:0008131">
    <property type="term" value="F:primary methylamine oxidase activity"/>
    <property type="evidence" value="ECO:0007669"/>
    <property type="project" value="InterPro"/>
</dbReference>
<dbReference type="InterPro" id="IPR015800">
    <property type="entry name" value="Cu_amine_oxidase_N2"/>
</dbReference>
<dbReference type="GO" id="GO:0005507">
    <property type="term" value="F:copper ion binding"/>
    <property type="evidence" value="ECO:0007669"/>
    <property type="project" value="InterPro"/>
</dbReference>
<organism evidence="14 15">
    <name type="scientific">Magallana gigas</name>
    <name type="common">Pacific oyster</name>
    <name type="synonym">Crassostrea gigas</name>
    <dbReference type="NCBI Taxonomy" id="29159"/>
    <lineage>
        <taxon>Eukaryota</taxon>
        <taxon>Metazoa</taxon>
        <taxon>Spiralia</taxon>
        <taxon>Lophotrochozoa</taxon>
        <taxon>Mollusca</taxon>
        <taxon>Bivalvia</taxon>
        <taxon>Autobranchia</taxon>
        <taxon>Pteriomorphia</taxon>
        <taxon>Ostreida</taxon>
        <taxon>Ostreoidea</taxon>
        <taxon>Ostreidae</taxon>
        <taxon>Magallana</taxon>
    </lineage>
</organism>
<keyword evidence="2 8" id="KW-0479">Metal-binding</keyword>
<evidence type="ECO:0000256" key="1">
    <source>
        <dbReference type="ARBA" id="ARBA00007983"/>
    </source>
</evidence>
<evidence type="ECO:0000256" key="3">
    <source>
        <dbReference type="ARBA" id="ARBA00022772"/>
    </source>
</evidence>